<dbReference type="EMBL" id="JASKMA010000001">
    <property type="protein sequence ID" value="MDT6982085.1"/>
    <property type="molecule type" value="Genomic_DNA"/>
</dbReference>
<accession>A0ABU3JIZ0</accession>
<gene>
    <name evidence="1" type="ORF">QNO04_01350</name>
</gene>
<proteinExistence type="predicted"/>
<evidence type="ECO:0000313" key="2">
    <source>
        <dbReference type="Proteomes" id="UP001249760"/>
    </source>
</evidence>
<comment type="caution">
    <text evidence="1">The sequence shown here is derived from an EMBL/GenBank/DDBJ whole genome shotgun (WGS) entry which is preliminary data.</text>
</comment>
<organism evidence="1 2">
    <name type="scientific">Streptomyces lusitanus</name>
    <dbReference type="NCBI Taxonomy" id="68232"/>
    <lineage>
        <taxon>Bacteria</taxon>
        <taxon>Bacillati</taxon>
        <taxon>Actinomycetota</taxon>
        <taxon>Actinomycetes</taxon>
        <taxon>Kitasatosporales</taxon>
        <taxon>Streptomycetaceae</taxon>
        <taxon>Streptomyces</taxon>
    </lineage>
</organism>
<dbReference type="Proteomes" id="UP001249760">
    <property type="component" value="Unassembled WGS sequence"/>
</dbReference>
<reference evidence="1 2" key="1">
    <citation type="submission" date="2023-05" db="EMBL/GenBank/DDBJ databases">
        <title>Streptomyces fuscus sp. nov., a brown-black pigment producing actinomyces isolated from dry sand of Sea duck farm.</title>
        <authorList>
            <person name="Xie J."/>
            <person name="Shen N."/>
        </authorList>
    </citation>
    <scope>NUCLEOTIDE SEQUENCE [LARGE SCALE GENOMIC DNA]</scope>
    <source>
        <strain evidence="1 2">CGMCC 4.1745</strain>
    </source>
</reference>
<evidence type="ECO:0000313" key="1">
    <source>
        <dbReference type="EMBL" id="MDT6982085.1"/>
    </source>
</evidence>
<keyword evidence="2" id="KW-1185">Reference proteome</keyword>
<sequence>MSDVSRSAAYVYVGPTELRQGVTSVGGATVLDIGDLERFLSQRPASEVAEPFTYVVDTAGRLLLAPRRSEHVACAGGEAVLGAGEIGFRRSGARWSAEYVSNQSTGYCPDLESWAAVARSLDRAGIAHGTGFTHAIVFRCCPRCEGWNVVREQTYVCALCDADLPVERTAAP</sequence>
<protein>
    <submittedName>
        <fullName evidence="1">Uncharacterized protein</fullName>
    </submittedName>
</protein>
<dbReference type="RefSeq" id="WP_394308474.1">
    <property type="nucleotide sequence ID" value="NZ_JASKMA010000001.1"/>
</dbReference>
<name>A0ABU3JIZ0_9ACTN</name>